<proteinExistence type="predicted"/>
<protein>
    <submittedName>
        <fullName evidence="2">Uncharacterized protein</fullName>
    </submittedName>
</protein>
<evidence type="ECO:0000313" key="3">
    <source>
        <dbReference type="Proteomes" id="UP000324800"/>
    </source>
</evidence>
<name>A0A5J4WZG9_9EUKA</name>
<dbReference type="AlphaFoldDB" id="A0A5J4WZG9"/>
<comment type="caution">
    <text evidence="2">The sequence shown here is derived from an EMBL/GenBank/DDBJ whole genome shotgun (WGS) entry which is preliminary data.</text>
</comment>
<dbReference type="Proteomes" id="UP000324800">
    <property type="component" value="Unassembled WGS sequence"/>
</dbReference>
<evidence type="ECO:0000256" key="1">
    <source>
        <dbReference type="SAM" id="MobiDB-lite"/>
    </source>
</evidence>
<sequence length="257" mass="30259">MSQEKEKDNPRIEHRNQRQPHSFKIETIEDIRRLPDAERRRILTDWKFSDINLQHNRAIDLRDQLPQPNEVFMKTLPGAQYHQTSLTFNGKILSKYYCRIILQHKHWKRCLKRLEGKSENAMKVQTAIHRVNQENSNILNDVRTRNFENIDVDQLHQMKVPILHKVADVVLEACTEGIADLSNQKLSRETQLVLLEFQLLANSIQTNYRRTNPGFETPSATDGNMKIICQLQNLGNNTHWKHLPSIVKTQKPYRQQL</sequence>
<organism evidence="2 3">
    <name type="scientific">Streblomastix strix</name>
    <dbReference type="NCBI Taxonomy" id="222440"/>
    <lineage>
        <taxon>Eukaryota</taxon>
        <taxon>Metamonada</taxon>
        <taxon>Preaxostyla</taxon>
        <taxon>Oxymonadida</taxon>
        <taxon>Streblomastigidae</taxon>
        <taxon>Streblomastix</taxon>
    </lineage>
</organism>
<evidence type="ECO:0000313" key="2">
    <source>
        <dbReference type="EMBL" id="KAA6399932.1"/>
    </source>
</evidence>
<dbReference type="EMBL" id="SNRW01000652">
    <property type="protein sequence ID" value="KAA6399932.1"/>
    <property type="molecule type" value="Genomic_DNA"/>
</dbReference>
<reference evidence="2 3" key="1">
    <citation type="submission" date="2019-03" db="EMBL/GenBank/DDBJ databases">
        <title>Single cell metagenomics reveals metabolic interactions within the superorganism composed of flagellate Streblomastix strix and complex community of Bacteroidetes bacteria on its surface.</title>
        <authorList>
            <person name="Treitli S.C."/>
            <person name="Kolisko M."/>
            <person name="Husnik F."/>
            <person name="Keeling P."/>
            <person name="Hampl V."/>
        </authorList>
    </citation>
    <scope>NUCLEOTIDE SEQUENCE [LARGE SCALE GENOMIC DNA]</scope>
    <source>
        <strain evidence="2">ST1C</strain>
    </source>
</reference>
<feature type="region of interest" description="Disordered" evidence="1">
    <location>
        <begin position="1"/>
        <end position="22"/>
    </location>
</feature>
<feature type="compositionally biased region" description="Basic and acidic residues" evidence="1">
    <location>
        <begin position="1"/>
        <end position="16"/>
    </location>
</feature>
<accession>A0A5J4WZG9</accession>
<gene>
    <name evidence="2" type="ORF">EZS28_004537</name>
</gene>